<dbReference type="InterPro" id="IPR023393">
    <property type="entry name" value="START-like_dom_sf"/>
</dbReference>
<evidence type="ECO:0000256" key="1">
    <source>
        <dbReference type="SAM" id="MobiDB-lite"/>
    </source>
</evidence>
<accession>A0A0W8D7G4</accession>
<dbReference type="Gene3D" id="3.30.530.20">
    <property type="match status" value="2"/>
</dbReference>
<evidence type="ECO:0000313" key="4">
    <source>
        <dbReference type="Proteomes" id="UP000052943"/>
    </source>
</evidence>
<organism evidence="3 5">
    <name type="scientific">Phytophthora nicotianae</name>
    <name type="common">Potato buckeye rot agent</name>
    <name type="synonym">Phytophthora parasitica</name>
    <dbReference type="NCBI Taxonomy" id="4792"/>
    <lineage>
        <taxon>Eukaryota</taxon>
        <taxon>Sar</taxon>
        <taxon>Stramenopiles</taxon>
        <taxon>Oomycota</taxon>
        <taxon>Peronosporomycetes</taxon>
        <taxon>Peronosporales</taxon>
        <taxon>Peronosporaceae</taxon>
        <taxon>Phytophthora</taxon>
    </lineage>
</organism>
<gene>
    <name evidence="2" type="ORF">AM587_10015153</name>
    <name evidence="3" type="ORF">AM588_10003432</name>
</gene>
<dbReference type="EMBL" id="LNFO01006058">
    <property type="protein sequence ID" value="KUF70766.1"/>
    <property type="molecule type" value="Genomic_DNA"/>
</dbReference>
<evidence type="ECO:0000313" key="3">
    <source>
        <dbReference type="EMBL" id="KUF92076.1"/>
    </source>
</evidence>
<dbReference type="Proteomes" id="UP000052943">
    <property type="component" value="Unassembled WGS sequence"/>
</dbReference>
<dbReference type="InterPro" id="IPR052727">
    <property type="entry name" value="Rab4/Rab5_effector"/>
</dbReference>
<evidence type="ECO:0000313" key="2">
    <source>
        <dbReference type="EMBL" id="KUF70766.1"/>
    </source>
</evidence>
<proteinExistence type="predicted"/>
<dbReference type="PANTHER" id="PTHR13510:SF44">
    <property type="entry name" value="RABENOSYN-5"/>
    <property type="match status" value="1"/>
</dbReference>
<dbReference type="OrthoDB" id="103893at2759"/>
<sequence length="918" mass="102964">MKFPLSACPFQPLELTASEKDTIQSISDGILTETMAEYERMLVHGNGVLDTERWKLIKRKENLAAYQDRCALAVTLQASNSTTKPTVDTVEDPISPPPPPAPTATLGVSAKTPIQRVLWHGTINCDLDDLMLGVVNQNADMWKVKSSYVEDNGLDYFLLASIKERTVDKPFEGLQLKWTVNDLGPLMAKPIMRPRDFVYMESTGITQSPTTGERMGYHICHSLELPGVPELPNYKLVRGKLELYHIFRQKSKGVVEVYVRALCDLQGEMPSTSVSLFSAEAMSTLTLSAFCAERHKVMWLLHTMEPCESGKPSLDLCSVCTKDLSKSLLPFMNKACRICSGRICARCRIPKRISFLNRRTRGVIKKNIDICTRCVHTSAHMSALTVAQGELALENPTAIFYESAVTRMQVAGPHPFTTWSYLIVGFVVSLISLTTRACPFINLIQTAQEFWTMDPTCPFETPLSLSERDGRSMQRLAQRCIHETMVDYEHVLSSKSGLPSVTRWKPVKKKNSIVVYEDQLAIEEIRRRKRKAKSLGDIIESTRVGDLLTRSVGPGTFRSSATAFARETEVGEPKETPKMVWMGTVDCELDDLMYGLVSQSDEVTRIKSSYSGNNIHDFATLASLETSTPSDPFHGLQLKWEVNSALTKAKPVWRCRDFVYLEATGVTKSRSTGQRIGYQILHSLDVRGVPELPGRKLTRGKVTIYQLFRQKAKGTVEVFAKAMVDLAGDVPTSMASFATIEAANGVNKAAKCARKRKLNWLLTTAETNSTTYASAECNDSCCSVCARELKNVFGQRSSYECHICTKRVCHRCHVRQKLSFIKPDNNSFVVKRKVLDLCTRCVHTATQMNARRVALEERAREHPASMYKYVRHQKQSSLEESSCFEEFDLSKATEKDIEDCSTGMVLLDRATQAFHRLF</sequence>
<dbReference type="AlphaFoldDB" id="A0A0W8D7G4"/>
<dbReference type="PANTHER" id="PTHR13510">
    <property type="entry name" value="FYVE-FINGER-CONTAINING RAB5 EFFECTOR PROTEIN RABENOSYN-5-RELATED"/>
    <property type="match status" value="1"/>
</dbReference>
<feature type="region of interest" description="Disordered" evidence="1">
    <location>
        <begin position="82"/>
        <end position="105"/>
    </location>
</feature>
<name>A0A0W8D7G4_PHYNI</name>
<protein>
    <recommendedName>
        <fullName evidence="6">START-like domain</fullName>
    </recommendedName>
</protein>
<evidence type="ECO:0008006" key="6">
    <source>
        <dbReference type="Google" id="ProtNLM"/>
    </source>
</evidence>
<dbReference type="EMBL" id="LNFP01000508">
    <property type="protein sequence ID" value="KUF92076.1"/>
    <property type="molecule type" value="Genomic_DNA"/>
</dbReference>
<evidence type="ECO:0000313" key="5">
    <source>
        <dbReference type="Proteomes" id="UP000054636"/>
    </source>
</evidence>
<comment type="caution">
    <text evidence="3">The sequence shown here is derived from an EMBL/GenBank/DDBJ whole genome shotgun (WGS) entry which is preliminary data.</text>
</comment>
<dbReference type="Proteomes" id="UP000054636">
    <property type="component" value="Unassembled WGS sequence"/>
</dbReference>
<reference evidence="4 5" key="1">
    <citation type="submission" date="2015-11" db="EMBL/GenBank/DDBJ databases">
        <title>Genomes and virulence difference between two physiological races of Phytophthora nicotianae.</title>
        <authorList>
            <person name="Liu H."/>
            <person name="Ma X."/>
            <person name="Yu H."/>
            <person name="Fang D."/>
            <person name="Li Y."/>
            <person name="Wang X."/>
            <person name="Wang W."/>
            <person name="Dong Y."/>
            <person name="Xiao B."/>
        </authorList>
    </citation>
    <scope>NUCLEOTIDE SEQUENCE [LARGE SCALE GENOMIC DNA]</scope>
    <source>
        <strain evidence="2">Race 0</strain>
        <strain evidence="4">race 0</strain>
        <strain evidence="5">race 1</strain>
        <strain evidence="3">Race 1</strain>
    </source>
</reference>